<dbReference type="Pfam" id="PF22624">
    <property type="entry name" value="AASDHPPT_N"/>
    <property type="match status" value="1"/>
</dbReference>
<evidence type="ECO:0000256" key="6">
    <source>
        <dbReference type="ARBA" id="ARBA00033443"/>
    </source>
</evidence>
<organism evidence="11 12">
    <name type="scientific">Mesorhabditis spiculigera</name>
    <dbReference type="NCBI Taxonomy" id="96644"/>
    <lineage>
        <taxon>Eukaryota</taxon>
        <taxon>Metazoa</taxon>
        <taxon>Ecdysozoa</taxon>
        <taxon>Nematoda</taxon>
        <taxon>Chromadorea</taxon>
        <taxon>Rhabditida</taxon>
        <taxon>Rhabditina</taxon>
        <taxon>Rhabditomorpha</taxon>
        <taxon>Rhabditoidea</taxon>
        <taxon>Rhabditidae</taxon>
        <taxon>Mesorhabditinae</taxon>
        <taxon>Mesorhabditis</taxon>
    </lineage>
</organism>
<dbReference type="PANTHER" id="PTHR12215:SF10">
    <property type="entry name" value="L-AMINOADIPATE-SEMIALDEHYDE DEHYDROGENASE-PHOSPHOPANTETHEINYL TRANSFERASE"/>
    <property type="match status" value="1"/>
</dbReference>
<gene>
    <name evidence="11" type="ORF">MSPICULIGERA_LOCUS3655</name>
</gene>
<dbReference type="GO" id="GO:0019878">
    <property type="term" value="P:lysine biosynthetic process via aminoadipic acid"/>
    <property type="evidence" value="ECO:0007669"/>
    <property type="project" value="TreeGrafter"/>
</dbReference>
<dbReference type="AlphaFoldDB" id="A0AA36C9P0"/>
<evidence type="ECO:0000256" key="5">
    <source>
        <dbReference type="ARBA" id="ARBA00030484"/>
    </source>
</evidence>
<dbReference type="GO" id="GO:0005829">
    <property type="term" value="C:cytosol"/>
    <property type="evidence" value="ECO:0007669"/>
    <property type="project" value="TreeGrafter"/>
</dbReference>
<dbReference type="Pfam" id="PF01648">
    <property type="entry name" value="ACPS"/>
    <property type="match status" value="1"/>
</dbReference>
<feature type="domain" description="4'-phosphopantetheinyl transferase N-terminal" evidence="10">
    <location>
        <begin position="25"/>
        <end position="110"/>
    </location>
</feature>
<evidence type="ECO:0000256" key="1">
    <source>
        <dbReference type="ARBA" id="ARBA00006195"/>
    </source>
</evidence>
<evidence type="ECO:0000313" key="12">
    <source>
        <dbReference type="Proteomes" id="UP001177023"/>
    </source>
</evidence>
<feature type="non-terminal residue" evidence="11">
    <location>
        <position position="293"/>
    </location>
</feature>
<dbReference type="EC" id="2.7.8.7" evidence="2"/>
<evidence type="ECO:0000256" key="3">
    <source>
        <dbReference type="ARBA" id="ARBA00016301"/>
    </source>
</evidence>
<evidence type="ECO:0000256" key="7">
    <source>
        <dbReference type="ARBA" id="ARBA00048641"/>
    </source>
</evidence>
<comment type="caution">
    <text evidence="11">The sequence shown here is derived from an EMBL/GenBank/DDBJ whole genome shotgun (WGS) entry which is preliminary data.</text>
</comment>
<dbReference type="InterPro" id="IPR055066">
    <property type="entry name" value="AASDHPPT_N"/>
</dbReference>
<evidence type="ECO:0000259" key="9">
    <source>
        <dbReference type="Pfam" id="PF01648"/>
    </source>
</evidence>
<keyword evidence="12" id="KW-1185">Reference proteome</keyword>
<comment type="catalytic activity">
    <reaction evidence="7">
        <text>apo-[ACP] + CoA = holo-[ACP] + adenosine 3',5'-bisphosphate + H(+)</text>
        <dbReference type="Rhea" id="RHEA:12068"/>
        <dbReference type="Rhea" id="RHEA-COMP:9685"/>
        <dbReference type="Rhea" id="RHEA-COMP:9690"/>
        <dbReference type="ChEBI" id="CHEBI:15378"/>
        <dbReference type="ChEBI" id="CHEBI:29999"/>
        <dbReference type="ChEBI" id="CHEBI:57287"/>
        <dbReference type="ChEBI" id="CHEBI:58343"/>
        <dbReference type="ChEBI" id="CHEBI:64479"/>
        <dbReference type="EC" id="2.7.8.7"/>
    </reaction>
    <physiologicalReaction direction="left-to-right" evidence="7">
        <dbReference type="Rhea" id="RHEA:12069"/>
    </physiologicalReaction>
</comment>
<name>A0AA36C9P0_9BILA</name>
<evidence type="ECO:0000256" key="2">
    <source>
        <dbReference type="ARBA" id="ARBA00013172"/>
    </source>
</evidence>
<dbReference type="EMBL" id="CATQJA010000946">
    <property type="protein sequence ID" value="CAJ0564992.1"/>
    <property type="molecule type" value="Genomic_DNA"/>
</dbReference>
<dbReference type="InterPro" id="IPR008278">
    <property type="entry name" value="4-PPantetheinyl_Trfase_dom"/>
</dbReference>
<reference evidence="11" key="1">
    <citation type="submission" date="2023-06" db="EMBL/GenBank/DDBJ databases">
        <authorList>
            <person name="Delattre M."/>
        </authorList>
    </citation>
    <scope>NUCLEOTIDE SEQUENCE</scope>
    <source>
        <strain evidence="11">AF72</strain>
    </source>
</reference>
<accession>A0AA36C9P0</accession>
<keyword evidence="4" id="KW-0808">Transferase</keyword>
<evidence type="ECO:0000256" key="8">
    <source>
        <dbReference type="ARBA" id="ARBA00048794"/>
    </source>
</evidence>
<proteinExistence type="inferred from homology"/>
<dbReference type="PANTHER" id="PTHR12215">
    <property type="entry name" value="PHOSPHOPANTETHEINE TRANSFERASE"/>
    <property type="match status" value="1"/>
</dbReference>
<sequence length="293" mass="33809">MSAGRLRWAVNLRELEKCTHFEAYYRTGVQCVTEKEYEEHRRFVYRDDSLACLVSRLLARQFAVTTTNSDWNRVVIARTERGKPFVESPSSAHQFNISHHGEYVVLASDSKHRVGVDVMRVDMDRGETADSHRQKMKNLFTVGEHAYMEKQTTEIDKWRAFYRVWCLKEAILKATGIGLVKDLRTIDFTLDETTSHLPGRYLLDTQCTENGQPLDEYVFEEQYIDDNHPVAVGTSFEDIARAKEARKAFQTSPNNFEPLGWERLLQGTQCLNMLPDSGIAAFDELSLKELKPF</sequence>
<dbReference type="Proteomes" id="UP001177023">
    <property type="component" value="Unassembled WGS sequence"/>
</dbReference>
<dbReference type="InterPro" id="IPR050559">
    <property type="entry name" value="P-Pant_transferase_sf"/>
</dbReference>
<dbReference type="InterPro" id="IPR037143">
    <property type="entry name" value="4-PPantetheinyl_Trfase_dom_sf"/>
</dbReference>
<dbReference type="GO" id="GO:0008897">
    <property type="term" value="F:holo-[acyl-carrier-protein] synthase activity"/>
    <property type="evidence" value="ECO:0007669"/>
    <property type="project" value="UniProtKB-EC"/>
</dbReference>
<evidence type="ECO:0000259" key="10">
    <source>
        <dbReference type="Pfam" id="PF22624"/>
    </source>
</evidence>
<comment type="similarity">
    <text evidence="1">Belongs to the P-Pant transferase superfamily. AcpS family.</text>
</comment>
<feature type="domain" description="4'-phosphopantetheinyl transferase" evidence="9">
    <location>
        <begin position="113"/>
        <end position="199"/>
    </location>
</feature>
<dbReference type="FunFam" id="3.90.470.20:FF:000003">
    <property type="entry name" value="L-aminoadipate-semialdehyde dehydrogenase-phosphopantetheinyl transferase"/>
    <property type="match status" value="1"/>
</dbReference>
<dbReference type="SUPFAM" id="SSF56214">
    <property type="entry name" value="4'-phosphopantetheinyl transferase"/>
    <property type="match status" value="2"/>
</dbReference>
<dbReference type="GO" id="GO:0000287">
    <property type="term" value="F:magnesium ion binding"/>
    <property type="evidence" value="ECO:0007669"/>
    <property type="project" value="InterPro"/>
</dbReference>
<dbReference type="Gene3D" id="3.90.470.20">
    <property type="entry name" value="4'-phosphopantetheinyl transferase domain"/>
    <property type="match status" value="2"/>
</dbReference>
<evidence type="ECO:0000256" key="4">
    <source>
        <dbReference type="ARBA" id="ARBA00022679"/>
    </source>
</evidence>
<evidence type="ECO:0000313" key="11">
    <source>
        <dbReference type="EMBL" id="CAJ0564992.1"/>
    </source>
</evidence>
<comment type="catalytic activity">
    <reaction evidence="8">
        <text>apo-[ACP] + acetyl-CoA = acetyl-[ACP] + adenosine 3',5'-bisphosphate + H(+)</text>
        <dbReference type="Rhea" id="RHEA:46564"/>
        <dbReference type="Rhea" id="RHEA-COMP:9621"/>
        <dbReference type="Rhea" id="RHEA-COMP:9690"/>
        <dbReference type="ChEBI" id="CHEBI:15378"/>
        <dbReference type="ChEBI" id="CHEBI:29999"/>
        <dbReference type="ChEBI" id="CHEBI:57288"/>
        <dbReference type="ChEBI" id="CHEBI:58343"/>
        <dbReference type="ChEBI" id="CHEBI:78446"/>
    </reaction>
    <physiologicalReaction direction="left-to-right" evidence="8">
        <dbReference type="Rhea" id="RHEA:46565"/>
    </physiologicalReaction>
</comment>
<protein>
    <recommendedName>
        <fullName evidence="3">L-aminoadipate-semialdehyde dehydrogenase-phosphopantetheinyl transferase</fullName>
        <ecNumber evidence="2">2.7.8.7</ecNumber>
    </recommendedName>
    <alternativeName>
        <fullName evidence="5">4'-phosphopantetheinyl transferase</fullName>
    </alternativeName>
    <alternativeName>
        <fullName evidence="6">Alpha-aminoadipic semialdehyde dehydrogenase-phosphopantetheinyl transferase</fullName>
    </alternativeName>
</protein>